<dbReference type="NCBIfam" id="TIGR02686">
    <property type="entry name" value="relax_trwC"/>
    <property type="match status" value="1"/>
</dbReference>
<dbReference type="Gene3D" id="2.30.30.940">
    <property type="match status" value="1"/>
</dbReference>
<feature type="domain" description="TrwC relaxase" evidence="2">
    <location>
        <begin position="11"/>
        <end position="284"/>
    </location>
</feature>
<dbReference type="InterPro" id="IPR014059">
    <property type="entry name" value="TraI/TrwC_relax"/>
</dbReference>
<organism evidence="3 4">
    <name type="scientific">Alteromonas australica</name>
    <dbReference type="NCBI Taxonomy" id="589873"/>
    <lineage>
        <taxon>Bacteria</taxon>
        <taxon>Pseudomonadati</taxon>
        <taxon>Pseudomonadota</taxon>
        <taxon>Gammaproteobacteria</taxon>
        <taxon>Alteromonadales</taxon>
        <taxon>Alteromonadaceae</taxon>
        <taxon>Alteromonas/Salinimonas group</taxon>
        <taxon>Alteromonas</taxon>
    </lineage>
</organism>
<evidence type="ECO:0000256" key="1">
    <source>
        <dbReference type="SAM" id="MobiDB-lite"/>
    </source>
</evidence>
<reference evidence="3 4" key="1">
    <citation type="journal article" date="2018" name="Nat. Biotechnol.">
        <title>A standardized bacterial taxonomy based on genome phylogeny substantially revises the tree of life.</title>
        <authorList>
            <person name="Parks D.H."/>
            <person name="Chuvochina M."/>
            <person name="Waite D.W."/>
            <person name="Rinke C."/>
            <person name="Skarshewski A."/>
            <person name="Chaumeil P.A."/>
            <person name="Hugenholtz P."/>
        </authorList>
    </citation>
    <scope>NUCLEOTIDE SEQUENCE [LARGE SCALE GENOMIC DNA]</scope>
    <source>
        <strain evidence="3">UBA11621</strain>
    </source>
</reference>
<gene>
    <name evidence="3" type="ORF">DEB45_09395</name>
</gene>
<feature type="compositionally biased region" description="Polar residues" evidence="1">
    <location>
        <begin position="349"/>
        <end position="359"/>
    </location>
</feature>
<evidence type="ECO:0000259" key="2">
    <source>
        <dbReference type="Pfam" id="PF08751"/>
    </source>
</evidence>
<dbReference type="InterPro" id="IPR014862">
    <property type="entry name" value="TrwC"/>
</dbReference>
<proteinExistence type="predicted"/>
<feature type="region of interest" description="Disordered" evidence="1">
    <location>
        <begin position="252"/>
        <end position="274"/>
    </location>
</feature>
<feature type="region of interest" description="Disordered" evidence="1">
    <location>
        <begin position="983"/>
        <end position="1012"/>
    </location>
</feature>
<dbReference type="Pfam" id="PF08751">
    <property type="entry name" value="TrwC"/>
    <property type="match status" value="1"/>
</dbReference>
<name>A0A358DYV4_9ALTE</name>
<evidence type="ECO:0000313" key="3">
    <source>
        <dbReference type="EMBL" id="HBU51464.1"/>
    </source>
</evidence>
<accession>A0A358DYV4</accession>
<dbReference type="SUPFAM" id="SSF55464">
    <property type="entry name" value="Origin of replication-binding domain, RBD-like"/>
    <property type="match status" value="1"/>
</dbReference>
<dbReference type="AlphaFoldDB" id="A0A358DYV4"/>
<evidence type="ECO:0000313" key="4">
    <source>
        <dbReference type="Proteomes" id="UP000264779"/>
    </source>
</evidence>
<feature type="region of interest" description="Disordered" evidence="1">
    <location>
        <begin position="294"/>
        <end position="373"/>
    </location>
</feature>
<dbReference type="Proteomes" id="UP000264779">
    <property type="component" value="Unassembled WGS sequence"/>
</dbReference>
<comment type="caution">
    <text evidence="3">The sequence shown here is derived from an EMBL/GenBank/DDBJ whole genome shotgun (WGS) entry which is preliminary data.</text>
</comment>
<dbReference type="Pfam" id="PF13604">
    <property type="entry name" value="AAA_30"/>
    <property type="match status" value="1"/>
</dbReference>
<dbReference type="InterPro" id="IPR027417">
    <property type="entry name" value="P-loop_NTPase"/>
</dbReference>
<dbReference type="SUPFAM" id="SSF52540">
    <property type="entry name" value="P-loop containing nucleoside triphosphate hydrolases"/>
    <property type="match status" value="2"/>
</dbReference>
<protein>
    <recommendedName>
        <fullName evidence="2">TrwC relaxase domain-containing protein</fullName>
    </recommendedName>
</protein>
<dbReference type="RefSeq" id="WP_273016173.1">
    <property type="nucleotide sequence ID" value="NZ_CALBIY010000041.1"/>
</dbReference>
<feature type="compositionally biased region" description="Basic and acidic residues" evidence="1">
    <location>
        <begin position="326"/>
        <end position="346"/>
    </location>
</feature>
<feature type="compositionally biased region" description="Low complexity" evidence="1">
    <location>
        <begin position="252"/>
        <end position="263"/>
    </location>
</feature>
<dbReference type="EMBL" id="DONK01000137">
    <property type="protein sequence ID" value="HBU51464.1"/>
    <property type="molecule type" value="Genomic_DNA"/>
</dbReference>
<dbReference type="NCBIfam" id="NF041492">
    <property type="entry name" value="MobF"/>
    <property type="match status" value="1"/>
</dbReference>
<sequence>MLSIKDIGSSGEAGKYYSKADYYTKGEENVDVKSQWFGKGAEMLGLNGEIDPKLFAEILEGKLPNGQQLGRMLNGEMVHKPGWDLTLSAPKSISILALIGGDRALMDAHHEAVKEALSFVESQVLRSQTMTDEGHAYLEVPNSIVAQFTHTTNRTQDPQLHTHNVVMNAAATSEEQWRSVYSRDLYNSKMLVGLVYRSKLAELSKELGYTPVWDNKKGTFELSEISQEHIDLFSQRRAQIEAYAEAHGLSTAEEMAEAATNTRAPKKDTPTQTILENWDQRAKESGMDFEQLVNEKREARGVETSTPSAGPRSEIHVDSTVSPKSPKVDGEKKDDTQASDTKHADENTDTPQGQGSKPESNNESHSDGSSGVPQTAYEQLLLARDILAHNEQAFSSFALIEATLKYSGGRFSIKDVLAAQDKMIEQRLLLPSSAEKGMLTTQEAINRELNVLDNIERGKGKFKPLGSDKDIAHVEDVMSFTQSQSKSFSDITRSTDKYIGLQGFAGTGKTYLAAPIAELARKGGYDVKGMAPNGKQAENLGNELGIQSQTVKSFLVQAENEKIKLSGKQLWVVDETTLLNARDTEMLVRLANQSKGVRVLFIGDDKQLGSIEAGRIFSTMMKGGMAYTTNNDIIRQQDKDYLSAVQAFTRGEINSAFEKLEKFTHEHPDTEGRFQAFTKEYMEHFDKTGKLPMAVVPNKEGEAKLATMIRHEMRERGVIKGEEHEIKSLVPGKVDGPQKSHAQFYSEGMIVKFNRRFEGIDLKRGEYVQVAKVVGDTLKMEVKSENGDVVRAFDFNPSKYAMKESDLTAYRERPISIAEGDKIVWKDKNNKQQLLNGSEGTVKSIKDGVMTVDFGKRGERALDLSEPQNRHFQHNYSQTAFAAQGLTSQKNMMMAESWRRNLVTQPSLYVGVSRGKYELSVYTDNAQELRMGVLQRNGKNSEGVEHLTSHQAQQIRQPEMQHRTFLDVIGFGDKDKFKTYSHEQVFHEPKVPSKSEPEHRSAPPKPQHEKTR</sequence>
<dbReference type="Gene3D" id="3.40.50.300">
    <property type="entry name" value="P-loop containing nucleotide triphosphate hydrolases"/>
    <property type="match status" value="2"/>
</dbReference>